<dbReference type="EMBL" id="BSYO01000013">
    <property type="protein sequence ID" value="GMH14148.1"/>
    <property type="molecule type" value="Genomic_DNA"/>
</dbReference>
<dbReference type="Proteomes" id="UP001279734">
    <property type="component" value="Unassembled WGS sequence"/>
</dbReference>
<protein>
    <submittedName>
        <fullName evidence="2">Uncharacterized protein</fullName>
    </submittedName>
</protein>
<feature type="compositionally biased region" description="Polar residues" evidence="1">
    <location>
        <begin position="58"/>
        <end position="69"/>
    </location>
</feature>
<name>A0AAD3SLX5_NEPGR</name>
<gene>
    <name evidence="2" type="ORF">Nepgr_015989</name>
</gene>
<organism evidence="2 3">
    <name type="scientific">Nepenthes gracilis</name>
    <name type="common">Slender pitcher plant</name>
    <dbReference type="NCBI Taxonomy" id="150966"/>
    <lineage>
        <taxon>Eukaryota</taxon>
        <taxon>Viridiplantae</taxon>
        <taxon>Streptophyta</taxon>
        <taxon>Embryophyta</taxon>
        <taxon>Tracheophyta</taxon>
        <taxon>Spermatophyta</taxon>
        <taxon>Magnoliopsida</taxon>
        <taxon>eudicotyledons</taxon>
        <taxon>Gunneridae</taxon>
        <taxon>Pentapetalae</taxon>
        <taxon>Caryophyllales</taxon>
        <taxon>Nepenthaceae</taxon>
        <taxon>Nepenthes</taxon>
    </lineage>
</organism>
<reference evidence="2" key="1">
    <citation type="submission" date="2023-05" db="EMBL/GenBank/DDBJ databases">
        <title>Nepenthes gracilis genome sequencing.</title>
        <authorList>
            <person name="Fukushima K."/>
        </authorList>
    </citation>
    <scope>NUCLEOTIDE SEQUENCE</scope>
    <source>
        <strain evidence="2">SING2019-196</strain>
    </source>
</reference>
<accession>A0AAD3SLX5</accession>
<evidence type="ECO:0000313" key="3">
    <source>
        <dbReference type="Proteomes" id="UP001279734"/>
    </source>
</evidence>
<keyword evidence="3" id="KW-1185">Reference proteome</keyword>
<evidence type="ECO:0000313" key="2">
    <source>
        <dbReference type="EMBL" id="GMH14148.1"/>
    </source>
</evidence>
<evidence type="ECO:0000256" key="1">
    <source>
        <dbReference type="SAM" id="MobiDB-lite"/>
    </source>
</evidence>
<proteinExistence type="predicted"/>
<sequence length="69" mass="7310">MPQQRNHGLSVPNRSLSLVIRSSKPQSRPSQAPLALGPPSLKPPTDAASFAPGAHPMQVSSESLRLRSS</sequence>
<feature type="region of interest" description="Disordered" evidence="1">
    <location>
        <begin position="21"/>
        <end position="69"/>
    </location>
</feature>
<comment type="caution">
    <text evidence="2">The sequence shown here is derived from an EMBL/GenBank/DDBJ whole genome shotgun (WGS) entry which is preliminary data.</text>
</comment>
<dbReference type="AlphaFoldDB" id="A0AAD3SLX5"/>